<proteinExistence type="predicted"/>
<accession>A0A7Z0ILP6</accession>
<dbReference type="InterPro" id="IPR043129">
    <property type="entry name" value="ATPase_NBD"/>
</dbReference>
<dbReference type="RefSeq" id="WP_179445583.1">
    <property type="nucleotide sequence ID" value="NZ_JACBZS010000001.1"/>
</dbReference>
<reference evidence="2 3" key="1">
    <citation type="submission" date="2020-07" db="EMBL/GenBank/DDBJ databases">
        <title>Sequencing the genomes of 1000 actinobacteria strains.</title>
        <authorList>
            <person name="Klenk H.-P."/>
        </authorList>
    </citation>
    <scope>NUCLEOTIDE SEQUENCE [LARGE SCALE GENOMIC DNA]</scope>
    <source>
        <strain evidence="2 3">DSM 103164</strain>
    </source>
</reference>
<evidence type="ECO:0000313" key="2">
    <source>
        <dbReference type="EMBL" id="NYI71808.1"/>
    </source>
</evidence>
<dbReference type="Gene3D" id="3.30.420.150">
    <property type="entry name" value="Exopolyphosphatase. Domain 2"/>
    <property type="match status" value="1"/>
</dbReference>
<dbReference type="AlphaFoldDB" id="A0A7Z0ILP6"/>
<gene>
    <name evidence="2" type="ORF">GGQ54_002368</name>
</gene>
<keyword evidence="3" id="KW-1185">Reference proteome</keyword>
<dbReference type="Gene3D" id="3.30.420.40">
    <property type="match status" value="1"/>
</dbReference>
<dbReference type="GO" id="GO:0004309">
    <property type="term" value="F:exopolyphosphatase activity"/>
    <property type="evidence" value="ECO:0007669"/>
    <property type="project" value="UniProtKB-EC"/>
</dbReference>
<feature type="domain" description="Ppx/GppA phosphatase N-terminal" evidence="1">
    <location>
        <begin position="27"/>
        <end position="304"/>
    </location>
</feature>
<dbReference type="Proteomes" id="UP000527616">
    <property type="component" value="Unassembled WGS sequence"/>
</dbReference>
<dbReference type="EC" id="3.6.1.11" evidence="2"/>
<dbReference type="SUPFAM" id="SSF53067">
    <property type="entry name" value="Actin-like ATPase domain"/>
    <property type="match status" value="2"/>
</dbReference>
<evidence type="ECO:0000259" key="1">
    <source>
        <dbReference type="Pfam" id="PF02541"/>
    </source>
</evidence>
<protein>
    <submittedName>
        <fullName evidence="2">Exopolyphosphatase/guanosine-5'-triphosphate, 3'-diphosphate pyrophosphatase</fullName>
        <ecNumber evidence="2">3.6.1.11</ecNumber>
        <ecNumber evidence="2">3.6.1.40</ecNumber>
    </submittedName>
</protein>
<evidence type="ECO:0000313" key="3">
    <source>
        <dbReference type="Proteomes" id="UP000527616"/>
    </source>
</evidence>
<keyword evidence="2" id="KW-0378">Hydrolase</keyword>
<dbReference type="EC" id="3.6.1.40" evidence="2"/>
<organism evidence="2 3">
    <name type="scientific">Naumannella cuiyingiana</name>
    <dbReference type="NCBI Taxonomy" id="1347891"/>
    <lineage>
        <taxon>Bacteria</taxon>
        <taxon>Bacillati</taxon>
        <taxon>Actinomycetota</taxon>
        <taxon>Actinomycetes</taxon>
        <taxon>Propionibacteriales</taxon>
        <taxon>Propionibacteriaceae</taxon>
        <taxon>Naumannella</taxon>
    </lineage>
</organism>
<comment type="caution">
    <text evidence="2">The sequence shown here is derived from an EMBL/GenBank/DDBJ whole genome shotgun (WGS) entry which is preliminary data.</text>
</comment>
<name>A0A7Z0ILP6_9ACTN</name>
<sequence length="308" mass="32257">MSAERVAAIDCGTNSIRLLVAEPGEDGAPVELHRQLELVRLGQGVDATGEFAPDALARTLAATGEYAEIVAGFGVPVQRTRFVATSAARDARNREEFFAGVRERLGVEAEIISGEEEARLSFAGAIAGAAQVRDPTLVADIGGGSTELVLGRAGRVEQAVSLDIGSVRLRERLMPGNPPTPDEIAAAEAEVDAQLDGADIDLGAARTWLGVAGTATSVAALAMGLGSYDRSRVHGAQISVERLHLVCREIETSTIADLIDRGPIPPRRAEVLAGGALILDRLARRVGTDTLRVSESDILDGMVAALLR</sequence>
<dbReference type="InterPro" id="IPR003695">
    <property type="entry name" value="Ppx_GppA_N"/>
</dbReference>
<dbReference type="Pfam" id="PF02541">
    <property type="entry name" value="Ppx-GppA"/>
    <property type="match status" value="1"/>
</dbReference>
<dbReference type="PANTHER" id="PTHR30005">
    <property type="entry name" value="EXOPOLYPHOSPHATASE"/>
    <property type="match status" value="1"/>
</dbReference>
<dbReference type="EMBL" id="JACBZS010000001">
    <property type="protein sequence ID" value="NYI71808.1"/>
    <property type="molecule type" value="Genomic_DNA"/>
</dbReference>
<dbReference type="GO" id="GO:0008894">
    <property type="term" value="F:guanosine-5'-triphosphate,3'-diphosphate diphosphatase activity"/>
    <property type="evidence" value="ECO:0007669"/>
    <property type="project" value="UniProtKB-EC"/>
</dbReference>
<dbReference type="PANTHER" id="PTHR30005:SF13">
    <property type="entry name" value="EXOPOLYPHOSPHATASE 2"/>
    <property type="match status" value="1"/>
</dbReference>
<dbReference type="InterPro" id="IPR050273">
    <property type="entry name" value="GppA/Ppx_hydrolase"/>
</dbReference>